<dbReference type="EMBL" id="CAJGYO010000018">
    <property type="protein sequence ID" value="CAD6337378.1"/>
    <property type="molecule type" value="Genomic_DNA"/>
</dbReference>
<dbReference type="GO" id="GO:0008237">
    <property type="term" value="F:metallopeptidase activity"/>
    <property type="evidence" value="ECO:0007669"/>
    <property type="project" value="TreeGrafter"/>
</dbReference>
<dbReference type="PANTHER" id="PTHR46622:SF1">
    <property type="entry name" value="DNA-DEPENDENT METALLOPROTEASE WSS1"/>
    <property type="match status" value="1"/>
</dbReference>
<sequence length="299" mass="32783">MEVGDLHKVWEVRALKTKPDAAAARATLDRVARQVQPIMRRHKWRVKAAEPEAAGAQCRRAGVEVKLRLRRSGRDHDFIPYEEVLDTMLHELCHNQRGPHDAQFYKLRKECEELVSKGITGTGQGFDGTGRRVGGFTVHPPPPSLRQATLAAAQKRARNGALLPSGPRKLGGNSEIMSALSPVQAAAMAAERRMYDDLWCGSHDQSGIDDSDDVIILQESPNLVTRDGKNSKGSCSNTFAEPSTSSGIHRAARDDRTTSDALDSSKWECGACTLLNQASFQSAELKYPFHLQNSSGTNL</sequence>
<dbReference type="OrthoDB" id="261960at2759"/>
<keyword evidence="4" id="KW-1185">Reference proteome</keyword>
<dbReference type="GO" id="GO:0006281">
    <property type="term" value="P:DNA repair"/>
    <property type="evidence" value="ECO:0007669"/>
    <property type="project" value="TreeGrafter"/>
</dbReference>
<comment type="caution">
    <text evidence="3">The sequence shown here is derived from an EMBL/GenBank/DDBJ whole genome shotgun (WGS) entry which is preliminary data.</text>
</comment>
<dbReference type="PANTHER" id="PTHR46622">
    <property type="entry name" value="DNA-DEPENDENT METALLOPROTEASE WSS1"/>
    <property type="match status" value="1"/>
</dbReference>
<dbReference type="Proteomes" id="UP000604825">
    <property type="component" value="Unassembled WGS sequence"/>
</dbReference>
<reference evidence="3" key="1">
    <citation type="submission" date="2020-10" db="EMBL/GenBank/DDBJ databases">
        <authorList>
            <person name="Han B."/>
            <person name="Lu T."/>
            <person name="Zhao Q."/>
            <person name="Huang X."/>
            <person name="Zhao Y."/>
        </authorList>
    </citation>
    <scope>NUCLEOTIDE SEQUENCE</scope>
</reference>
<feature type="region of interest" description="Disordered" evidence="1">
    <location>
        <begin position="225"/>
        <end position="257"/>
    </location>
</feature>
<feature type="compositionally biased region" description="Polar residues" evidence="1">
    <location>
        <begin position="231"/>
        <end position="247"/>
    </location>
</feature>
<evidence type="ECO:0000256" key="1">
    <source>
        <dbReference type="SAM" id="MobiDB-lite"/>
    </source>
</evidence>
<protein>
    <recommendedName>
        <fullName evidence="2">WLM domain-containing protein</fullName>
    </recommendedName>
</protein>
<dbReference type="InterPro" id="IPR053000">
    <property type="entry name" value="WSS1-like_metalloprotease"/>
</dbReference>
<accession>A0A811S4M0</accession>
<evidence type="ECO:0000259" key="2">
    <source>
        <dbReference type="PROSITE" id="PS51397"/>
    </source>
</evidence>
<feature type="domain" description="WLM" evidence="2">
    <location>
        <begin position="1"/>
        <end position="195"/>
    </location>
</feature>
<dbReference type="AlphaFoldDB" id="A0A811S4M0"/>
<dbReference type="Pfam" id="PF08325">
    <property type="entry name" value="WLM"/>
    <property type="match status" value="1"/>
</dbReference>
<proteinExistence type="predicted"/>
<organism evidence="3 4">
    <name type="scientific">Miscanthus lutarioriparius</name>
    <dbReference type="NCBI Taxonomy" id="422564"/>
    <lineage>
        <taxon>Eukaryota</taxon>
        <taxon>Viridiplantae</taxon>
        <taxon>Streptophyta</taxon>
        <taxon>Embryophyta</taxon>
        <taxon>Tracheophyta</taxon>
        <taxon>Spermatophyta</taxon>
        <taxon>Magnoliopsida</taxon>
        <taxon>Liliopsida</taxon>
        <taxon>Poales</taxon>
        <taxon>Poaceae</taxon>
        <taxon>PACMAD clade</taxon>
        <taxon>Panicoideae</taxon>
        <taxon>Andropogonodae</taxon>
        <taxon>Andropogoneae</taxon>
        <taxon>Saccharinae</taxon>
        <taxon>Miscanthus</taxon>
    </lineage>
</organism>
<gene>
    <name evidence="3" type="ORF">NCGR_LOCUS61476</name>
</gene>
<evidence type="ECO:0000313" key="3">
    <source>
        <dbReference type="EMBL" id="CAD6337378.1"/>
    </source>
</evidence>
<dbReference type="InterPro" id="IPR013536">
    <property type="entry name" value="WLM_dom"/>
</dbReference>
<dbReference type="PROSITE" id="PS51397">
    <property type="entry name" value="WLM"/>
    <property type="match status" value="1"/>
</dbReference>
<name>A0A811S4M0_9POAL</name>
<dbReference type="GO" id="GO:0005634">
    <property type="term" value="C:nucleus"/>
    <property type="evidence" value="ECO:0007669"/>
    <property type="project" value="TreeGrafter"/>
</dbReference>
<evidence type="ECO:0000313" key="4">
    <source>
        <dbReference type="Proteomes" id="UP000604825"/>
    </source>
</evidence>